<dbReference type="SUPFAM" id="SSF46785">
    <property type="entry name" value="Winged helix' DNA-binding domain"/>
    <property type="match status" value="1"/>
</dbReference>
<protein>
    <submittedName>
        <fullName evidence="6">DNA-binding transcriptional LysR family regulator</fullName>
    </submittedName>
</protein>
<evidence type="ECO:0000259" key="5">
    <source>
        <dbReference type="PROSITE" id="PS50931"/>
    </source>
</evidence>
<keyword evidence="7" id="KW-1185">Reference proteome</keyword>
<dbReference type="GO" id="GO:0003677">
    <property type="term" value="F:DNA binding"/>
    <property type="evidence" value="ECO:0007669"/>
    <property type="project" value="UniProtKB-KW"/>
</dbReference>
<dbReference type="Pfam" id="PF03466">
    <property type="entry name" value="LysR_substrate"/>
    <property type="match status" value="1"/>
</dbReference>
<dbReference type="RefSeq" id="WP_307250725.1">
    <property type="nucleotide sequence ID" value="NZ_JAUSQZ010000001.1"/>
</dbReference>
<comment type="similarity">
    <text evidence="1">Belongs to the LysR transcriptional regulatory family.</text>
</comment>
<evidence type="ECO:0000313" key="7">
    <source>
        <dbReference type="Proteomes" id="UP001235712"/>
    </source>
</evidence>
<dbReference type="InterPro" id="IPR036390">
    <property type="entry name" value="WH_DNA-bd_sf"/>
</dbReference>
<dbReference type="Gene3D" id="3.40.190.10">
    <property type="entry name" value="Periplasmic binding protein-like II"/>
    <property type="match status" value="2"/>
</dbReference>
<evidence type="ECO:0000256" key="2">
    <source>
        <dbReference type="ARBA" id="ARBA00023015"/>
    </source>
</evidence>
<dbReference type="Pfam" id="PF00126">
    <property type="entry name" value="HTH_1"/>
    <property type="match status" value="1"/>
</dbReference>
<dbReference type="SUPFAM" id="SSF53850">
    <property type="entry name" value="Periplasmic binding protein-like II"/>
    <property type="match status" value="1"/>
</dbReference>
<keyword evidence="4" id="KW-0804">Transcription</keyword>
<name>A0ABT9PGC4_9ACTN</name>
<dbReference type="PANTHER" id="PTHR30346">
    <property type="entry name" value="TRANSCRIPTIONAL DUAL REGULATOR HCAR-RELATED"/>
    <property type="match status" value="1"/>
</dbReference>
<proteinExistence type="inferred from homology"/>
<reference evidence="6 7" key="1">
    <citation type="submission" date="2023-07" db="EMBL/GenBank/DDBJ databases">
        <title>Sequencing the genomes of 1000 actinobacteria strains.</title>
        <authorList>
            <person name="Klenk H.-P."/>
        </authorList>
    </citation>
    <scope>NUCLEOTIDE SEQUENCE [LARGE SCALE GENOMIC DNA]</scope>
    <source>
        <strain evidence="6 7">DSM 44388</strain>
    </source>
</reference>
<dbReference type="InterPro" id="IPR005119">
    <property type="entry name" value="LysR_subst-bd"/>
</dbReference>
<evidence type="ECO:0000313" key="6">
    <source>
        <dbReference type="EMBL" id="MDP9831195.1"/>
    </source>
</evidence>
<accession>A0ABT9PGC4</accession>
<dbReference type="PROSITE" id="PS50931">
    <property type="entry name" value="HTH_LYSR"/>
    <property type="match status" value="1"/>
</dbReference>
<dbReference type="InterPro" id="IPR036388">
    <property type="entry name" value="WH-like_DNA-bd_sf"/>
</dbReference>
<dbReference type="PRINTS" id="PR00039">
    <property type="entry name" value="HTHLYSR"/>
</dbReference>
<comment type="caution">
    <text evidence="6">The sequence shown here is derived from an EMBL/GenBank/DDBJ whole genome shotgun (WGS) entry which is preliminary data.</text>
</comment>
<dbReference type="PANTHER" id="PTHR30346:SF0">
    <property type="entry name" value="HCA OPERON TRANSCRIPTIONAL ACTIVATOR HCAR"/>
    <property type="match status" value="1"/>
</dbReference>
<dbReference type="EMBL" id="JAUSQZ010000001">
    <property type="protein sequence ID" value="MDP9831195.1"/>
    <property type="molecule type" value="Genomic_DNA"/>
</dbReference>
<dbReference type="Gene3D" id="1.10.10.10">
    <property type="entry name" value="Winged helix-like DNA-binding domain superfamily/Winged helix DNA-binding domain"/>
    <property type="match status" value="1"/>
</dbReference>
<keyword evidence="2" id="KW-0805">Transcription regulation</keyword>
<sequence>MNDLETRQLRYFVAVAEEQHFGRAAQRLGMAQPPLSRAIREMERQLGVQLLVRTTRQVALTPVGETLLDDARRALEAVQAAGRRAHRSGRPAPALTVALKADFDAGLLPRIVEEYRELPVQLLLGGPGDQVRAVRDGRADVALVPTPYDPQGLESEPLVTAPRVVALAASDPLVTHPGPLRLSDLAGRMLPNGTAAELGDVTAPTGQRVRRDLSQIFSLVETGNLVWFLPQWLAERFPRPNLVYRAVEDLEPSTLAVVWAVGSRSPAVAAFVRTAQDVASR</sequence>
<dbReference type="InterPro" id="IPR000847">
    <property type="entry name" value="LysR_HTH_N"/>
</dbReference>
<gene>
    <name evidence="6" type="ORF">J2S57_006944</name>
</gene>
<evidence type="ECO:0000256" key="4">
    <source>
        <dbReference type="ARBA" id="ARBA00023163"/>
    </source>
</evidence>
<feature type="domain" description="HTH lysR-type" evidence="5">
    <location>
        <begin position="4"/>
        <end position="61"/>
    </location>
</feature>
<organism evidence="6 7">
    <name type="scientific">Kineosporia succinea</name>
    <dbReference type="NCBI Taxonomy" id="84632"/>
    <lineage>
        <taxon>Bacteria</taxon>
        <taxon>Bacillati</taxon>
        <taxon>Actinomycetota</taxon>
        <taxon>Actinomycetes</taxon>
        <taxon>Kineosporiales</taxon>
        <taxon>Kineosporiaceae</taxon>
        <taxon>Kineosporia</taxon>
    </lineage>
</organism>
<keyword evidence="3 6" id="KW-0238">DNA-binding</keyword>
<evidence type="ECO:0000256" key="1">
    <source>
        <dbReference type="ARBA" id="ARBA00009437"/>
    </source>
</evidence>
<dbReference type="Proteomes" id="UP001235712">
    <property type="component" value="Unassembled WGS sequence"/>
</dbReference>
<evidence type="ECO:0000256" key="3">
    <source>
        <dbReference type="ARBA" id="ARBA00023125"/>
    </source>
</evidence>